<protein>
    <submittedName>
        <fullName evidence="2">ACT domain-containing protein</fullName>
    </submittedName>
</protein>
<feature type="compositionally biased region" description="Low complexity" evidence="1">
    <location>
        <begin position="44"/>
        <end position="60"/>
    </location>
</feature>
<organism evidence="2">
    <name type="scientific">Mesocestoides corti</name>
    <name type="common">Flatworm</name>
    <dbReference type="NCBI Taxonomy" id="53468"/>
    <lineage>
        <taxon>Eukaryota</taxon>
        <taxon>Metazoa</taxon>
        <taxon>Spiralia</taxon>
        <taxon>Lophotrochozoa</taxon>
        <taxon>Platyhelminthes</taxon>
        <taxon>Cestoda</taxon>
        <taxon>Eucestoda</taxon>
        <taxon>Cyclophyllidea</taxon>
        <taxon>Mesocestoididae</taxon>
        <taxon>Mesocestoides</taxon>
    </lineage>
</organism>
<feature type="compositionally biased region" description="Basic residues" evidence="1">
    <location>
        <begin position="93"/>
        <end position="102"/>
    </location>
</feature>
<accession>A0A5K3G5J6</accession>
<evidence type="ECO:0000313" key="2">
    <source>
        <dbReference type="WBParaSite" id="MCU_013548-RA"/>
    </source>
</evidence>
<feature type="region of interest" description="Disordered" evidence="1">
    <location>
        <begin position="44"/>
        <end position="69"/>
    </location>
</feature>
<reference evidence="2" key="1">
    <citation type="submission" date="2019-11" db="UniProtKB">
        <authorList>
            <consortium name="WormBaseParasite"/>
        </authorList>
    </citation>
    <scope>IDENTIFICATION</scope>
</reference>
<feature type="region of interest" description="Disordered" evidence="1">
    <location>
        <begin position="92"/>
        <end position="111"/>
    </location>
</feature>
<evidence type="ECO:0000256" key="1">
    <source>
        <dbReference type="SAM" id="MobiDB-lite"/>
    </source>
</evidence>
<proteinExistence type="predicted"/>
<sequence length="165" mass="18689">VSIEEACLNRLIWRRWRFEPVTVPPSLPHPTLHWSTHSDGPYCSPIHSSSNTPTSTSTPTHTPPQPRAMPTGWADSRVFHAIVIFSRQQPPRCCRRRQRHDKRGSPQHLSSDCNRFGANALRVSDITIFVHVIVSDAKDKGGLLKSVAERQDRKLRLRVNESASD</sequence>
<dbReference type="AlphaFoldDB" id="A0A5K3G5J6"/>
<name>A0A5K3G5J6_MESCO</name>
<dbReference type="WBParaSite" id="MCU_013548-RA">
    <property type="protein sequence ID" value="MCU_013548-RA"/>
    <property type="gene ID" value="MCU_013548"/>
</dbReference>